<proteinExistence type="predicted"/>
<sequence length="315" mass="35871">MLHNATYLGAEKSQKEPEEYHCEKCDFFTSKLGNWKRHIKTKKHNATEMLHNATDLWEKKSQKEPELSYETYFCDCGKSYKHHSSYYRHKTKCNWIPHIKDKVIENNDNAEEDVVDNSETHGETTPYISFGTKEAFDSFTNIISSNSGNTTTIGGHNNNSFNNNFNINLFLNDKCANALSIQDFAEKLRITMNDLSSMKSNEPQAITNIIEKNLSGLALTERPMHNHEKKWYVKDKEEGWEDKSGEKIVENVKSSIAKKSGPVFVKNNPDWGHSDKKGAEYAEIVSIAMGDMSGNKGDKILKNIEESCSINAVIE</sequence>
<evidence type="ECO:0000313" key="1">
    <source>
        <dbReference type="EMBL" id="QHU30332.1"/>
    </source>
</evidence>
<name>A0A6C0LM69_9ZZZZ</name>
<reference evidence="1" key="1">
    <citation type="journal article" date="2020" name="Nature">
        <title>Giant virus diversity and host interactions through global metagenomics.</title>
        <authorList>
            <person name="Schulz F."/>
            <person name="Roux S."/>
            <person name="Paez-Espino D."/>
            <person name="Jungbluth S."/>
            <person name="Walsh D.A."/>
            <person name="Denef V.J."/>
            <person name="McMahon K.D."/>
            <person name="Konstantinidis K.T."/>
            <person name="Eloe-Fadrosh E.A."/>
            <person name="Kyrpides N.C."/>
            <person name="Woyke T."/>
        </authorList>
    </citation>
    <scope>NUCLEOTIDE SEQUENCE</scope>
    <source>
        <strain evidence="1">GVMAG-M-3300027833-11</strain>
    </source>
</reference>
<dbReference type="AlphaFoldDB" id="A0A6C0LM69"/>
<evidence type="ECO:0008006" key="2">
    <source>
        <dbReference type="Google" id="ProtNLM"/>
    </source>
</evidence>
<organism evidence="1">
    <name type="scientific">viral metagenome</name>
    <dbReference type="NCBI Taxonomy" id="1070528"/>
    <lineage>
        <taxon>unclassified sequences</taxon>
        <taxon>metagenomes</taxon>
        <taxon>organismal metagenomes</taxon>
    </lineage>
</organism>
<protein>
    <recommendedName>
        <fullName evidence="2">C2H2-type domain-containing protein</fullName>
    </recommendedName>
</protein>
<accession>A0A6C0LM69</accession>
<dbReference type="EMBL" id="MN740505">
    <property type="protein sequence ID" value="QHU30332.1"/>
    <property type="molecule type" value="Genomic_DNA"/>
</dbReference>